<reference evidence="2 3" key="1">
    <citation type="journal article" date="2021" name="BMC Biol.">
        <title>Horizontally acquired antibacterial genes associated with adaptive radiation of ladybird beetles.</title>
        <authorList>
            <person name="Li H.S."/>
            <person name="Tang X.F."/>
            <person name="Huang Y.H."/>
            <person name="Xu Z.Y."/>
            <person name="Chen M.L."/>
            <person name="Du X.Y."/>
            <person name="Qiu B.Y."/>
            <person name="Chen P.T."/>
            <person name="Zhang W."/>
            <person name="Slipinski A."/>
            <person name="Escalona H.E."/>
            <person name="Waterhouse R.M."/>
            <person name="Zwick A."/>
            <person name="Pang H."/>
        </authorList>
    </citation>
    <scope>NUCLEOTIDE SEQUENCE [LARGE SCALE GENOMIC DNA]</scope>
    <source>
        <strain evidence="2">SYSU2018</strain>
    </source>
</reference>
<dbReference type="AlphaFoldDB" id="A0ABD2MVA2"/>
<dbReference type="Gene3D" id="1.10.8.1290">
    <property type="entry name" value="Glutaminyl-tRNA synthetase, non-specific RNA binding region part 1, domain 1"/>
    <property type="match status" value="1"/>
</dbReference>
<dbReference type="Pfam" id="PF04558">
    <property type="entry name" value="tRNA_synt_1c_R1"/>
    <property type="match status" value="1"/>
</dbReference>
<dbReference type="InterPro" id="IPR007639">
    <property type="entry name" value="Gln-tRNA-synth_Ib_RNA-bd_N"/>
</dbReference>
<dbReference type="EMBL" id="JABFTP020000021">
    <property type="protein sequence ID" value="KAL3270339.1"/>
    <property type="molecule type" value="Genomic_DNA"/>
</dbReference>
<gene>
    <name evidence="2" type="ORF">HHI36_009387</name>
</gene>
<name>A0ABD2MVA2_9CUCU</name>
<comment type="caution">
    <text evidence="2">The sequence shown here is derived from an EMBL/GenBank/DDBJ whole genome shotgun (WGS) entry which is preliminary data.</text>
</comment>
<dbReference type="InterPro" id="IPR042558">
    <property type="entry name" value="Gln-tRNA-synth_Ib_RNA-bd_N_1"/>
</dbReference>
<organism evidence="2 3">
    <name type="scientific">Cryptolaemus montrouzieri</name>
    <dbReference type="NCBI Taxonomy" id="559131"/>
    <lineage>
        <taxon>Eukaryota</taxon>
        <taxon>Metazoa</taxon>
        <taxon>Ecdysozoa</taxon>
        <taxon>Arthropoda</taxon>
        <taxon>Hexapoda</taxon>
        <taxon>Insecta</taxon>
        <taxon>Pterygota</taxon>
        <taxon>Neoptera</taxon>
        <taxon>Endopterygota</taxon>
        <taxon>Coleoptera</taxon>
        <taxon>Polyphaga</taxon>
        <taxon>Cucujiformia</taxon>
        <taxon>Coccinelloidea</taxon>
        <taxon>Coccinellidae</taxon>
        <taxon>Scymninae</taxon>
        <taxon>Scymnini</taxon>
        <taxon>Cryptolaemus</taxon>
    </lineage>
</organism>
<evidence type="ECO:0000259" key="1">
    <source>
        <dbReference type="Pfam" id="PF04558"/>
    </source>
</evidence>
<feature type="domain" description="Glutaminyl-tRNA synthetase class Ib non-specific RNA-binding" evidence="1">
    <location>
        <begin position="68"/>
        <end position="140"/>
    </location>
</feature>
<protein>
    <recommendedName>
        <fullName evidence="1">Glutaminyl-tRNA synthetase class Ib non-specific RNA-binding domain-containing protein</fullName>
    </recommendedName>
</protein>
<keyword evidence="3" id="KW-1185">Reference proteome</keyword>
<proteinExistence type="predicted"/>
<sequence length="145" mass="16840">MVKATMSNRHINDKIKLAGFLKLLEMVGKGDFTFLNNNDSRSLEEKLKEHVARMFEKVYRIANREVLQKKSILDNEKTQLLKILVTKYHMGIDTHVDILAIYIGRSLIRTRSQLEDAILYLMSLDSQEVNLELFEQNCGIQNQVN</sequence>
<evidence type="ECO:0000313" key="2">
    <source>
        <dbReference type="EMBL" id="KAL3270339.1"/>
    </source>
</evidence>
<accession>A0ABD2MVA2</accession>
<evidence type="ECO:0000313" key="3">
    <source>
        <dbReference type="Proteomes" id="UP001516400"/>
    </source>
</evidence>
<dbReference type="Proteomes" id="UP001516400">
    <property type="component" value="Unassembled WGS sequence"/>
</dbReference>